<organism evidence="1 2">
    <name type="scientific">Leucocoprinus birnbaumii</name>
    <dbReference type="NCBI Taxonomy" id="56174"/>
    <lineage>
        <taxon>Eukaryota</taxon>
        <taxon>Fungi</taxon>
        <taxon>Dikarya</taxon>
        <taxon>Basidiomycota</taxon>
        <taxon>Agaricomycotina</taxon>
        <taxon>Agaricomycetes</taxon>
        <taxon>Agaricomycetidae</taxon>
        <taxon>Agaricales</taxon>
        <taxon>Agaricineae</taxon>
        <taxon>Agaricaceae</taxon>
        <taxon>Leucocoprinus</taxon>
    </lineage>
</organism>
<dbReference type="AlphaFoldDB" id="A0AAD5VV98"/>
<sequence>MRFAPDDPESLLDHDCPTRELLILRDSSTRQLAKGNLFFSGLALSPFKLEPFAIGSHQSVRHPFHAKAA</sequence>
<dbReference type="Proteomes" id="UP001213000">
    <property type="component" value="Unassembled WGS sequence"/>
</dbReference>
<reference evidence="1" key="1">
    <citation type="submission" date="2022-07" db="EMBL/GenBank/DDBJ databases">
        <title>Genome Sequence of Leucocoprinus birnbaumii.</title>
        <authorList>
            <person name="Buettner E."/>
        </authorList>
    </citation>
    <scope>NUCLEOTIDE SEQUENCE</scope>
    <source>
        <strain evidence="1">VT141</strain>
    </source>
</reference>
<dbReference type="EMBL" id="JANIEX010000275">
    <property type="protein sequence ID" value="KAJ3569685.1"/>
    <property type="molecule type" value="Genomic_DNA"/>
</dbReference>
<proteinExistence type="predicted"/>
<gene>
    <name evidence="1" type="ORF">NP233_g4884</name>
</gene>
<keyword evidence="2" id="KW-1185">Reference proteome</keyword>
<evidence type="ECO:0000313" key="2">
    <source>
        <dbReference type="Proteomes" id="UP001213000"/>
    </source>
</evidence>
<name>A0AAD5VV98_9AGAR</name>
<accession>A0AAD5VV98</accession>
<protein>
    <submittedName>
        <fullName evidence="1">Uncharacterized protein</fullName>
    </submittedName>
</protein>
<evidence type="ECO:0000313" key="1">
    <source>
        <dbReference type="EMBL" id="KAJ3569685.1"/>
    </source>
</evidence>
<comment type="caution">
    <text evidence="1">The sequence shown here is derived from an EMBL/GenBank/DDBJ whole genome shotgun (WGS) entry which is preliminary data.</text>
</comment>